<dbReference type="InterPro" id="IPR007338">
    <property type="entry name" value="DUF416"/>
</dbReference>
<organism evidence="1 2">
    <name type="scientific">Succinatimonas hippei (strain DSM 22608 / JCM 16073 / KCTC 15190 / YIT 12066)</name>
    <dbReference type="NCBI Taxonomy" id="762983"/>
    <lineage>
        <taxon>Bacteria</taxon>
        <taxon>Pseudomonadati</taxon>
        <taxon>Pseudomonadota</taxon>
        <taxon>Gammaproteobacteria</taxon>
        <taxon>Aeromonadales</taxon>
        <taxon>Succinivibrionaceae</taxon>
        <taxon>Succinatimonas</taxon>
    </lineage>
</organism>
<dbReference type="Gene3D" id="1.20.1590.10">
    <property type="entry name" value="YP_001051499.1 domain like"/>
    <property type="match status" value="1"/>
</dbReference>
<evidence type="ECO:0000313" key="1">
    <source>
        <dbReference type="EMBL" id="EFY07974.1"/>
    </source>
</evidence>
<reference evidence="1 2" key="1">
    <citation type="submission" date="2011-01" db="EMBL/GenBank/DDBJ databases">
        <authorList>
            <person name="Weinstock G."/>
            <person name="Sodergren E."/>
            <person name="Clifton S."/>
            <person name="Fulton L."/>
            <person name="Fulton B."/>
            <person name="Courtney L."/>
            <person name="Fronick C."/>
            <person name="Harrison M."/>
            <person name="Strong C."/>
            <person name="Farmer C."/>
            <person name="Delahaunty K."/>
            <person name="Markovic C."/>
            <person name="Hall O."/>
            <person name="Minx P."/>
            <person name="Tomlinson C."/>
            <person name="Mitreva M."/>
            <person name="Hou S."/>
            <person name="Chen J."/>
            <person name="Wollam A."/>
            <person name="Pepin K.H."/>
            <person name="Johnson M."/>
            <person name="Bhonagiri V."/>
            <person name="Zhang X."/>
            <person name="Suruliraj S."/>
            <person name="Warren W."/>
            <person name="Chinwalla A."/>
            <person name="Mardis E.R."/>
            <person name="Wilson R.K."/>
        </authorList>
    </citation>
    <scope>NUCLEOTIDE SEQUENCE [LARGE SCALE GENOMIC DNA]</scope>
    <source>
        <strain evidence="2">DSM 22608 / JCM 16073 / KCTC 15190 / YIT 12066</strain>
    </source>
</reference>
<proteinExistence type="predicted"/>
<accession>E8LHS9</accession>
<dbReference type="RefSeq" id="WP_009142467.1">
    <property type="nucleotide sequence ID" value="NZ_GL830946.1"/>
</dbReference>
<keyword evidence="2" id="KW-1185">Reference proteome</keyword>
<protein>
    <submittedName>
        <fullName evidence="1">Uncharacterized protein</fullName>
    </submittedName>
</protein>
<evidence type="ECO:0000313" key="2">
    <source>
        <dbReference type="Proteomes" id="UP000018458"/>
    </source>
</evidence>
<dbReference type="HOGENOM" id="CLU_096082_0_0_6"/>
<dbReference type="InterPro" id="IPR023381">
    <property type="entry name" value="YP001051499.1-like_dom_sf"/>
</dbReference>
<dbReference type="Pfam" id="PF04222">
    <property type="entry name" value="DUF416"/>
    <property type="match status" value="1"/>
</dbReference>
<name>E8LHS9_SUCHY</name>
<dbReference type="Proteomes" id="UP000018458">
    <property type="component" value="Unassembled WGS sequence"/>
</dbReference>
<sequence>MTLFGEKFYPTLNKLSPWRQSLFALVLAHRQFPNFELWVDTVKHKGKAEYNFALKKLWEYHLDKFNHIDLEKVLDVFDPFVPDPDKDGDSLGTLFALDAAASLTAAFDAIILHQGDEAEIASRSSLAAVVRMVENNTDEDLDEDAMREQELVDNEINFQVDLMEMLRGAKRDPDLAKMLIKIAVKDHISNIGIEQNDLHGCRYEDYAAHNSHAGKN</sequence>
<dbReference type="EMBL" id="AEVO01000008">
    <property type="protein sequence ID" value="EFY07974.1"/>
    <property type="molecule type" value="Genomic_DNA"/>
</dbReference>
<dbReference type="AlphaFoldDB" id="E8LHS9"/>
<comment type="caution">
    <text evidence="1">The sequence shown here is derived from an EMBL/GenBank/DDBJ whole genome shotgun (WGS) entry which is preliminary data.</text>
</comment>
<gene>
    <name evidence="1" type="ORF">HMPREF9444_00241</name>
</gene>
<dbReference type="eggNOG" id="COG3068">
    <property type="taxonomic scope" value="Bacteria"/>
</dbReference>
<dbReference type="OrthoDB" id="9204516at2"/>
<dbReference type="STRING" id="762983.HMPREF9444_00241"/>